<evidence type="ECO:0000256" key="17">
    <source>
        <dbReference type="SAM" id="Phobius"/>
    </source>
</evidence>
<dbReference type="InterPro" id="IPR000152">
    <property type="entry name" value="EGF-type_Asp/Asn_hydroxyl_site"/>
</dbReference>
<feature type="transmembrane region" description="Helical" evidence="17">
    <location>
        <begin position="92"/>
        <end position="112"/>
    </location>
</feature>
<evidence type="ECO:0000259" key="18">
    <source>
        <dbReference type="PROSITE" id="PS50011"/>
    </source>
</evidence>
<dbReference type="PROSITE" id="PS01187">
    <property type="entry name" value="EGF_CA"/>
    <property type="match status" value="1"/>
</dbReference>
<keyword evidence="12 17" id="KW-0472">Membrane</keyword>
<evidence type="ECO:0000256" key="9">
    <source>
        <dbReference type="ARBA" id="ARBA00022777"/>
    </source>
</evidence>
<dbReference type="GO" id="GO:0005509">
    <property type="term" value="F:calcium ion binding"/>
    <property type="evidence" value="ECO:0007669"/>
    <property type="project" value="InterPro"/>
</dbReference>
<dbReference type="FunFam" id="2.10.25.10:FF:000038">
    <property type="entry name" value="Fibrillin 2"/>
    <property type="match status" value="1"/>
</dbReference>
<dbReference type="PANTHER" id="PTHR27005">
    <property type="entry name" value="WALL-ASSOCIATED RECEPTOR KINASE-LIKE 21"/>
    <property type="match status" value="1"/>
</dbReference>
<dbReference type="InterPro" id="IPR011009">
    <property type="entry name" value="Kinase-like_dom_sf"/>
</dbReference>
<keyword evidence="13" id="KW-1015">Disulfide bond</keyword>
<evidence type="ECO:0000256" key="11">
    <source>
        <dbReference type="ARBA" id="ARBA00022989"/>
    </source>
</evidence>
<evidence type="ECO:0000256" key="16">
    <source>
        <dbReference type="SAM" id="MobiDB-lite"/>
    </source>
</evidence>
<dbReference type="PROSITE" id="PS00107">
    <property type="entry name" value="PROTEIN_KINASE_ATP"/>
    <property type="match status" value="1"/>
</dbReference>
<dbReference type="Pfam" id="PF07645">
    <property type="entry name" value="EGF_CA"/>
    <property type="match status" value="1"/>
</dbReference>
<dbReference type="InterPro" id="IPR000719">
    <property type="entry name" value="Prot_kinase_dom"/>
</dbReference>
<keyword evidence="21" id="KW-1185">Reference proteome</keyword>
<dbReference type="CDD" id="cd00054">
    <property type="entry name" value="EGF_CA"/>
    <property type="match status" value="1"/>
</dbReference>
<dbReference type="PROSITE" id="PS50011">
    <property type="entry name" value="PROTEIN_KINASE_DOM"/>
    <property type="match status" value="1"/>
</dbReference>
<dbReference type="SMART" id="SM00179">
    <property type="entry name" value="EGF_CA"/>
    <property type="match status" value="1"/>
</dbReference>
<reference evidence="20" key="1">
    <citation type="submission" date="2021-03" db="EMBL/GenBank/DDBJ databases">
        <authorList>
            <person name="Li Z."/>
            <person name="Yang C."/>
        </authorList>
    </citation>
    <scope>NUCLEOTIDE SEQUENCE</scope>
    <source>
        <strain evidence="20">Dzin_1.0</strain>
        <tissue evidence="20">Leaf</tissue>
    </source>
</reference>
<feature type="domain" description="EGF-like" evidence="19">
    <location>
        <begin position="38"/>
        <end position="72"/>
    </location>
</feature>
<dbReference type="EMBL" id="JAGGNH010000003">
    <property type="protein sequence ID" value="KAJ0979497.1"/>
    <property type="molecule type" value="Genomic_DNA"/>
</dbReference>
<evidence type="ECO:0000256" key="14">
    <source>
        <dbReference type="PROSITE-ProRule" id="PRU00076"/>
    </source>
</evidence>
<dbReference type="OrthoDB" id="4062651at2759"/>
<dbReference type="InterPro" id="IPR045274">
    <property type="entry name" value="WAK-like"/>
</dbReference>
<keyword evidence="9" id="KW-0418">Kinase</keyword>
<sequence length="430" mass="48235">MLLGENSYCVNSTNSPGYRCSCMDEYQGNPYLAHGCQDVNECEDPEANGCTQICENTPGSYSCSCPRGYHGDGKKDGNDCIKETKKFPLVQVALGSGLGLLFLIVSGSWLFWGTKKRKKIQLKEKFFKQNGGLLLQQQLSSREGAADSARIFTAEELERATDNYNESRVIGRGGYGTVYKGILPDNLVVTIKKSKIMDENQIEQFINEVIILSRVIHKNVVRILGCCLETPVPLLVYESIPLGELEITTQVQGTLGYLDPEYLQTGNLSEKSDVYSFGVVLAELLTGEKPLSHSRRQEEQSLAIYFLLNMNAGSLFDILERRVKNEGSREQLEGVAEVTKRCLKLKGKERPTMKTVALELERWRGQVNRHALELVEHEEEDVNMTSSSDESLLRGSGRFYTASHENTRDERSNRGSARFYTASHENIRDV</sequence>
<comment type="caution">
    <text evidence="20">The sequence shown here is derived from an EMBL/GenBank/DDBJ whole genome shotgun (WGS) entry which is preliminary data.</text>
</comment>
<dbReference type="SMART" id="SM00181">
    <property type="entry name" value="EGF"/>
    <property type="match status" value="2"/>
</dbReference>
<evidence type="ECO:0000256" key="4">
    <source>
        <dbReference type="ARBA" id="ARBA00022679"/>
    </source>
</evidence>
<keyword evidence="11 17" id="KW-1133">Transmembrane helix</keyword>
<feature type="binding site" evidence="15">
    <location>
        <position position="193"/>
    </location>
    <ligand>
        <name>ATP</name>
        <dbReference type="ChEBI" id="CHEBI:30616"/>
    </ligand>
</feature>
<keyword evidence="3 14" id="KW-0245">EGF-like domain</keyword>
<dbReference type="PROSITE" id="PS00010">
    <property type="entry name" value="ASX_HYDROXYL"/>
    <property type="match status" value="1"/>
</dbReference>
<evidence type="ECO:0000256" key="12">
    <source>
        <dbReference type="ARBA" id="ARBA00023136"/>
    </source>
</evidence>
<evidence type="ECO:0000313" key="20">
    <source>
        <dbReference type="EMBL" id="KAJ0979497.1"/>
    </source>
</evidence>
<keyword evidence="8 15" id="KW-0547">Nucleotide-binding</keyword>
<evidence type="ECO:0000256" key="1">
    <source>
        <dbReference type="ARBA" id="ARBA00004479"/>
    </source>
</evidence>
<accession>A0A9D5CVM9</accession>
<dbReference type="InterPro" id="IPR001245">
    <property type="entry name" value="Ser-Thr/Tyr_kinase_cat_dom"/>
</dbReference>
<keyword evidence="2" id="KW-0723">Serine/threonine-protein kinase</keyword>
<dbReference type="InterPro" id="IPR017441">
    <property type="entry name" value="Protein_kinase_ATP_BS"/>
</dbReference>
<evidence type="ECO:0000256" key="2">
    <source>
        <dbReference type="ARBA" id="ARBA00022527"/>
    </source>
</evidence>
<dbReference type="GO" id="GO:0004674">
    <property type="term" value="F:protein serine/threonine kinase activity"/>
    <property type="evidence" value="ECO:0007669"/>
    <property type="project" value="UniProtKB-KW"/>
</dbReference>
<keyword evidence="7" id="KW-0677">Repeat</keyword>
<feature type="region of interest" description="Disordered" evidence="16">
    <location>
        <begin position="379"/>
        <end position="430"/>
    </location>
</feature>
<evidence type="ECO:0000256" key="13">
    <source>
        <dbReference type="ARBA" id="ARBA00023157"/>
    </source>
</evidence>
<evidence type="ECO:0000313" key="21">
    <source>
        <dbReference type="Proteomes" id="UP001085076"/>
    </source>
</evidence>
<comment type="caution">
    <text evidence="14">Lacks conserved residue(s) required for the propagation of feature annotation.</text>
</comment>
<dbReference type="Gene3D" id="3.30.200.20">
    <property type="entry name" value="Phosphorylase Kinase, domain 1"/>
    <property type="match status" value="1"/>
</dbReference>
<keyword evidence="6" id="KW-0732">Signal</keyword>
<dbReference type="GO" id="GO:0007166">
    <property type="term" value="P:cell surface receptor signaling pathway"/>
    <property type="evidence" value="ECO:0007669"/>
    <property type="project" value="InterPro"/>
</dbReference>
<evidence type="ECO:0000256" key="6">
    <source>
        <dbReference type="ARBA" id="ARBA00022729"/>
    </source>
</evidence>
<dbReference type="GO" id="GO:0005524">
    <property type="term" value="F:ATP binding"/>
    <property type="evidence" value="ECO:0007669"/>
    <property type="project" value="UniProtKB-UniRule"/>
</dbReference>
<dbReference type="FunFam" id="3.30.200.20:FF:000043">
    <property type="entry name" value="Wall-associated receptor kinase 2"/>
    <property type="match status" value="1"/>
</dbReference>
<keyword evidence="10 15" id="KW-0067">ATP-binding</keyword>
<evidence type="ECO:0000259" key="19">
    <source>
        <dbReference type="PROSITE" id="PS50026"/>
    </source>
</evidence>
<dbReference type="InterPro" id="IPR000742">
    <property type="entry name" value="EGF"/>
</dbReference>
<name>A0A9D5CVM9_9LILI</name>
<keyword evidence="5 17" id="KW-0812">Transmembrane</keyword>
<dbReference type="AlphaFoldDB" id="A0A9D5CVM9"/>
<dbReference type="SUPFAM" id="SSF56112">
    <property type="entry name" value="Protein kinase-like (PK-like)"/>
    <property type="match status" value="1"/>
</dbReference>
<dbReference type="InterPro" id="IPR018097">
    <property type="entry name" value="EGF_Ca-bd_CS"/>
</dbReference>
<dbReference type="Gene3D" id="2.10.25.10">
    <property type="entry name" value="Laminin"/>
    <property type="match status" value="1"/>
</dbReference>
<feature type="domain" description="Protein kinase" evidence="18">
    <location>
        <begin position="1"/>
        <end position="364"/>
    </location>
</feature>
<evidence type="ECO:0000256" key="7">
    <source>
        <dbReference type="ARBA" id="ARBA00022737"/>
    </source>
</evidence>
<proteinExistence type="predicted"/>
<dbReference type="Pfam" id="PF07714">
    <property type="entry name" value="PK_Tyr_Ser-Thr"/>
    <property type="match status" value="1"/>
</dbReference>
<dbReference type="InterPro" id="IPR049883">
    <property type="entry name" value="NOTCH1_EGF-like"/>
</dbReference>
<gene>
    <name evidence="20" type="ORF">J5N97_014971</name>
</gene>
<dbReference type="Proteomes" id="UP001085076">
    <property type="component" value="Miscellaneous, Linkage group lg03"/>
</dbReference>
<evidence type="ECO:0000256" key="8">
    <source>
        <dbReference type="ARBA" id="ARBA00022741"/>
    </source>
</evidence>
<evidence type="ECO:0000256" key="15">
    <source>
        <dbReference type="PROSITE-ProRule" id="PRU10141"/>
    </source>
</evidence>
<dbReference type="PROSITE" id="PS50026">
    <property type="entry name" value="EGF_3"/>
    <property type="match status" value="1"/>
</dbReference>
<dbReference type="Pfam" id="PF00069">
    <property type="entry name" value="Pkinase"/>
    <property type="match status" value="1"/>
</dbReference>
<dbReference type="GO" id="GO:0005886">
    <property type="term" value="C:plasma membrane"/>
    <property type="evidence" value="ECO:0007669"/>
    <property type="project" value="TreeGrafter"/>
</dbReference>
<dbReference type="SUPFAM" id="SSF57196">
    <property type="entry name" value="EGF/Laminin"/>
    <property type="match status" value="1"/>
</dbReference>
<organism evidence="20 21">
    <name type="scientific">Dioscorea zingiberensis</name>
    <dbReference type="NCBI Taxonomy" id="325984"/>
    <lineage>
        <taxon>Eukaryota</taxon>
        <taxon>Viridiplantae</taxon>
        <taxon>Streptophyta</taxon>
        <taxon>Embryophyta</taxon>
        <taxon>Tracheophyta</taxon>
        <taxon>Spermatophyta</taxon>
        <taxon>Magnoliopsida</taxon>
        <taxon>Liliopsida</taxon>
        <taxon>Dioscoreales</taxon>
        <taxon>Dioscoreaceae</taxon>
        <taxon>Dioscorea</taxon>
    </lineage>
</organism>
<dbReference type="InterPro" id="IPR001881">
    <property type="entry name" value="EGF-like_Ca-bd_dom"/>
</dbReference>
<protein>
    <submittedName>
        <fullName evidence="20">Uncharacterized protein</fullName>
    </submittedName>
</protein>
<evidence type="ECO:0000256" key="5">
    <source>
        <dbReference type="ARBA" id="ARBA00022692"/>
    </source>
</evidence>
<keyword evidence="4" id="KW-0808">Transferase</keyword>
<evidence type="ECO:0000256" key="3">
    <source>
        <dbReference type="ARBA" id="ARBA00022536"/>
    </source>
</evidence>
<comment type="subcellular location">
    <subcellularLocation>
        <location evidence="1">Membrane</location>
        <topology evidence="1">Single-pass type I membrane protein</topology>
    </subcellularLocation>
</comment>
<dbReference type="Gene3D" id="1.10.510.10">
    <property type="entry name" value="Transferase(Phosphotransferase) domain 1"/>
    <property type="match status" value="1"/>
</dbReference>
<dbReference type="PANTHER" id="PTHR27005:SF283">
    <property type="entry name" value="OS02G0633066 PROTEIN"/>
    <property type="match status" value="1"/>
</dbReference>
<reference evidence="20" key="2">
    <citation type="journal article" date="2022" name="Hortic Res">
        <title>The genome of Dioscorea zingiberensis sheds light on the biosynthesis, origin and evolution of the medicinally important diosgenin saponins.</title>
        <authorList>
            <person name="Li Y."/>
            <person name="Tan C."/>
            <person name="Li Z."/>
            <person name="Guo J."/>
            <person name="Li S."/>
            <person name="Chen X."/>
            <person name="Wang C."/>
            <person name="Dai X."/>
            <person name="Yang H."/>
            <person name="Song W."/>
            <person name="Hou L."/>
            <person name="Xu J."/>
            <person name="Tong Z."/>
            <person name="Xu A."/>
            <person name="Yuan X."/>
            <person name="Wang W."/>
            <person name="Yang Q."/>
            <person name="Chen L."/>
            <person name="Sun Z."/>
            <person name="Wang K."/>
            <person name="Pan B."/>
            <person name="Chen J."/>
            <person name="Bao Y."/>
            <person name="Liu F."/>
            <person name="Qi X."/>
            <person name="Gang D.R."/>
            <person name="Wen J."/>
            <person name="Li J."/>
        </authorList>
    </citation>
    <scope>NUCLEOTIDE SEQUENCE</scope>
    <source>
        <strain evidence="20">Dzin_1.0</strain>
    </source>
</reference>
<evidence type="ECO:0000256" key="10">
    <source>
        <dbReference type="ARBA" id="ARBA00022840"/>
    </source>
</evidence>